<comment type="caution">
    <text evidence="1">The sequence shown here is derived from an EMBL/GenBank/DDBJ whole genome shotgun (WGS) entry which is preliminary data.</text>
</comment>
<name>A0A622CXD1_SALER</name>
<accession>A0A622CXD1</accession>
<evidence type="ECO:0000313" key="1">
    <source>
        <dbReference type="EMBL" id="ECY8988043.1"/>
    </source>
</evidence>
<dbReference type="EMBL" id="AALERK010000005">
    <property type="protein sequence ID" value="ECY8988043.1"/>
    <property type="molecule type" value="Genomic_DNA"/>
</dbReference>
<gene>
    <name evidence="1" type="ORF">F7L41_13255</name>
</gene>
<protein>
    <submittedName>
        <fullName evidence="1">Phage tail assembly protein</fullName>
    </submittedName>
</protein>
<dbReference type="InterPro" id="IPR019289">
    <property type="entry name" value="Phage_tail_E/E"/>
</dbReference>
<dbReference type="Pfam" id="PF10109">
    <property type="entry name" value="Phage_TAC_7"/>
    <property type="match status" value="1"/>
</dbReference>
<sequence length="95" mass="10245">MKEIKLSKSVRAHGDELYVLELREPTGKDVRELGFPYTASGDAGVKMDAGVIAKYISRLAGVPPSSVDEMQPSDLNTISWEIVGFFLGSSAPDNS</sequence>
<organism evidence="1">
    <name type="scientific">Salmonella enterica</name>
    <name type="common">Salmonella choleraesuis</name>
    <dbReference type="NCBI Taxonomy" id="28901"/>
    <lineage>
        <taxon>Bacteria</taxon>
        <taxon>Pseudomonadati</taxon>
        <taxon>Pseudomonadota</taxon>
        <taxon>Gammaproteobacteria</taxon>
        <taxon>Enterobacterales</taxon>
        <taxon>Enterobacteriaceae</taxon>
        <taxon>Salmonella</taxon>
    </lineage>
</organism>
<reference evidence="1" key="1">
    <citation type="submission" date="2019-09" db="EMBL/GenBank/DDBJ databases">
        <authorList>
            <consortium name="NARMS: The National Antimicrobial Resistance Monitoring System"/>
        </authorList>
    </citation>
    <scope>NUCLEOTIDE SEQUENCE</scope>
    <source>
        <strain evidence="1">CVM N19S0421</strain>
    </source>
</reference>
<proteinExistence type="predicted"/>
<dbReference type="AlphaFoldDB" id="A0A622CXD1"/>